<dbReference type="EMBL" id="PDUD01000002">
    <property type="protein sequence ID" value="PHN08191.1"/>
    <property type="molecule type" value="Genomic_DNA"/>
</dbReference>
<feature type="region of interest" description="Disordered" evidence="1">
    <location>
        <begin position="36"/>
        <end position="60"/>
    </location>
</feature>
<keyword evidence="2" id="KW-0732">Signal</keyword>
<dbReference type="Proteomes" id="UP000223913">
    <property type="component" value="Unassembled WGS sequence"/>
</dbReference>
<protein>
    <submittedName>
        <fullName evidence="3">Uncharacterized protein</fullName>
    </submittedName>
</protein>
<evidence type="ECO:0000256" key="2">
    <source>
        <dbReference type="SAM" id="SignalP"/>
    </source>
</evidence>
<feature type="compositionally biased region" description="Low complexity" evidence="1">
    <location>
        <begin position="44"/>
        <end position="57"/>
    </location>
</feature>
<evidence type="ECO:0000313" key="3">
    <source>
        <dbReference type="EMBL" id="PHN08191.1"/>
    </source>
</evidence>
<comment type="caution">
    <text evidence="3">The sequence shown here is derived from an EMBL/GenBank/DDBJ whole genome shotgun (WGS) entry which is preliminary data.</text>
</comment>
<feature type="chain" id="PRO_5013107483" evidence="2">
    <location>
        <begin position="33"/>
        <end position="234"/>
    </location>
</feature>
<keyword evidence="4" id="KW-1185">Reference proteome</keyword>
<dbReference type="PROSITE" id="PS51257">
    <property type="entry name" value="PROKAR_LIPOPROTEIN"/>
    <property type="match status" value="1"/>
</dbReference>
<organism evidence="3 4">
    <name type="scientific">Flavilitoribacter nigricans (strain ATCC 23147 / DSM 23189 / NBRC 102662 / NCIMB 1420 / SS-2)</name>
    <name type="common">Lewinella nigricans</name>
    <dbReference type="NCBI Taxonomy" id="1122177"/>
    <lineage>
        <taxon>Bacteria</taxon>
        <taxon>Pseudomonadati</taxon>
        <taxon>Bacteroidota</taxon>
        <taxon>Saprospiria</taxon>
        <taxon>Saprospirales</taxon>
        <taxon>Lewinellaceae</taxon>
        <taxon>Flavilitoribacter</taxon>
    </lineage>
</organism>
<evidence type="ECO:0000256" key="1">
    <source>
        <dbReference type="SAM" id="MobiDB-lite"/>
    </source>
</evidence>
<feature type="signal peptide" evidence="2">
    <location>
        <begin position="1"/>
        <end position="32"/>
    </location>
</feature>
<dbReference type="AlphaFoldDB" id="A0A2D0NI77"/>
<sequence length="234" mass="26741">MSIAYCKPKTNNHLIMRIILYLAAFLSLISCGENTTAASREEPTPTQDTPTPNEEPTAAMPNELNDIEDIRTTFAFITSEIDNGQLDSTAFKYDCHGETGGTVTYFSHRGQLRMIRHASYAYSHHSAIDRYYILDDQPFFVFYDQESWIFDPDSDEEGATKSDITEKRFYLIDNEPVQCLEKKFTTRSSVDDGPNSQNTANREVACSGLEDLQKTYDLLLQHRGQREELQCFLE</sequence>
<evidence type="ECO:0000313" key="4">
    <source>
        <dbReference type="Proteomes" id="UP000223913"/>
    </source>
</evidence>
<accession>A0A2D0NI77</accession>
<proteinExistence type="predicted"/>
<reference evidence="3 4" key="1">
    <citation type="submission" date="2017-10" db="EMBL/GenBank/DDBJ databases">
        <title>The draft genome sequence of Lewinella nigricans NBRC 102662.</title>
        <authorList>
            <person name="Wang K."/>
        </authorList>
    </citation>
    <scope>NUCLEOTIDE SEQUENCE [LARGE SCALE GENOMIC DNA]</scope>
    <source>
        <strain evidence="3 4">NBRC 102662</strain>
    </source>
</reference>
<name>A0A2D0NI77_FLAN2</name>
<gene>
    <name evidence="3" type="ORF">CRP01_02395</name>
</gene>